<feature type="binding site" evidence="7">
    <location>
        <position position="169"/>
    </location>
    <ligand>
        <name>substrate</name>
    </ligand>
</feature>
<name>A0A1I7HKF7_9FIRM</name>
<comment type="caution">
    <text evidence="7">Lacks conserved residue(s) required for the propagation of feature annotation.</text>
</comment>
<dbReference type="InterPro" id="IPR003358">
    <property type="entry name" value="tRNA_(Gua-N-7)_MeTrfase_Trmb"/>
</dbReference>
<evidence type="ECO:0000256" key="5">
    <source>
        <dbReference type="ARBA" id="ARBA00022691"/>
    </source>
</evidence>
<proteinExistence type="inferred from homology"/>
<dbReference type="EC" id="2.1.1.33" evidence="7"/>
<dbReference type="SUPFAM" id="SSF53335">
    <property type="entry name" value="S-adenosyl-L-methionine-dependent methyltransferases"/>
    <property type="match status" value="1"/>
</dbReference>
<evidence type="ECO:0000256" key="7">
    <source>
        <dbReference type="HAMAP-Rule" id="MF_01057"/>
    </source>
</evidence>
<feature type="binding site" evidence="7">
    <location>
        <position position="137"/>
    </location>
    <ligand>
        <name>substrate</name>
    </ligand>
</feature>
<comment type="function">
    <text evidence="2 7">Catalyzes the formation of N(7)-methylguanine at position 46 (m7G46) in tRNA.</text>
</comment>
<evidence type="ECO:0000256" key="3">
    <source>
        <dbReference type="ARBA" id="ARBA00022603"/>
    </source>
</evidence>
<dbReference type="PANTHER" id="PTHR23417:SF14">
    <property type="entry name" value="PENTACOTRIPEPTIDE-REPEAT REGION OF PRORP DOMAIN-CONTAINING PROTEIN"/>
    <property type="match status" value="1"/>
</dbReference>
<dbReference type="PANTHER" id="PTHR23417">
    <property type="entry name" value="3-DEOXY-D-MANNO-OCTULOSONIC-ACID TRANSFERASE/TRNA GUANINE-N 7 - -METHYLTRANSFERASE"/>
    <property type="match status" value="1"/>
</dbReference>
<comment type="catalytic activity">
    <reaction evidence="1 7">
        <text>guanosine(46) in tRNA + S-adenosyl-L-methionine = N(7)-methylguanosine(46) in tRNA + S-adenosyl-L-homocysteine</text>
        <dbReference type="Rhea" id="RHEA:42708"/>
        <dbReference type="Rhea" id="RHEA-COMP:10188"/>
        <dbReference type="Rhea" id="RHEA-COMP:10189"/>
        <dbReference type="ChEBI" id="CHEBI:57856"/>
        <dbReference type="ChEBI" id="CHEBI:59789"/>
        <dbReference type="ChEBI" id="CHEBI:74269"/>
        <dbReference type="ChEBI" id="CHEBI:74480"/>
        <dbReference type="EC" id="2.1.1.33"/>
    </reaction>
</comment>
<dbReference type="GO" id="GO:0008176">
    <property type="term" value="F:tRNA (guanine(46)-N7)-methyltransferase activity"/>
    <property type="evidence" value="ECO:0007669"/>
    <property type="project" value="UniProtKB-UniRule"/>
</dbReference>
<reference evidence="8 9" key="1">
    <citation type="submission" date="2016-10" db="EMBL/GenBank/DDBJ databases">
        <authorList>
            <person name="de Groot N.N."/>
        </authorList>
    </citation>
    <scope>NUCLEOTIDE SEQUENCE [LARGE SCALE GENOMIC DNA]</scope>
    <source>
        <strain evidence="8 9">KHGC13</strain>
    </source>
</reference>
<keyword evidence="6 7" id="KW-0819">tRNA processing</keyword>
<dbReference type="CDD" id="cd02440">
    <property type="entry name" value="AdoMet_MTases"/>
    <property type="match status" value="1"/>
</dbReference>
<dbReference type="AlphaFoldDB" id="A0A1I7HKF7"/>
<evidence type="ECO:0000313" key="8">
    <source>
        <dbReference type="EMBL" id="SFU61237.1"/>
    </source>
</evidence>
<feature type="region of interest" description="Interaction with RNA" evidence="7">
    <location>
        <begin position="139"/>
        <end position="144"/>
    </location>
</feature>
<dbReference type="Proteomes" id="UP000198817">
    <property type="component" value="Unassembled WGS sequence"/>
</dbReference>
<dbReference type="EMBL" id="FPBT01000019">
    <property type="protein sequence ID" value="SFU61237.1"/>
    <property type="molecule type" value="Genomic_DNA"/>
</dbReference>
<dbReference type="HAMAP" id="MF_01057">
    <property type="entry name" value="tRNA_methyltr_TrmB"/>
    <property type="match status" value="1"/>
</dbReference>
<accession>A0A1I7HKF7</accession>
<dbReference type="PROSITE" id="PS51625">
    <property type="entry name" value="SAM_MT_TRMB"/>
    <property type="match status" value="1"/>
</dbReference>
<dbReference type="InterPro" id="IPR055361">
    <property type="entry name" value="tRNA_methyltr_TrmB_bact"/>
</dbReference>
<feature type="binding site" evidence="7">
    <location>
        <position position="59"/>
    </location>
    <ligand>
        <name>S-adenosyl-L-methionine</name>
        <dbReference type="ChEBI" id="CHEBI:59789"/>
    </ligand>
</feature>
<keyword evidence="5 7" id="KW-0949">S-adenosyl-L-methionine</keyword>
<evidence type="ECO:0000256" key="2">
    <source>
        <dbReference type="ARBA" id="ARBA00003015"/>
    </source>
</evidence>
<evidence type="ECO:0000256" key="1">
    <source>
        <dbReference type="ARBA" id="ARBA00000142"/>
    </source>
</evidence>
<evidence type="ECO:0000256" key="4">
    <source>
        <dbReference type="ARBA" id="ARBA00022679"/>
    </source>
</evidence>
<dbReference type="NCBIfam" id="NF001080">
    <property type="entry name" value="PRK00121.2-2"/>
    <property type="match status" value="1"/>
</dbReference>
<keyword evidence="9" id="KW-1185">Reference proteome</keyword>
<keyword evidence="3 7" id="KW-0489">Methyltransferase</keyword>
<dbReference type="STRING" id="155865.SAMN05216515_12018"/>
<comment type="pathway">
    <text evidence="7">tRNA modification; N(7)-methylguanine-tRNA biosynthesis.</text>
</comment>
<sequence>MRQRKIKNLEEKLEAYAGLVENDPVSRKGRWRELFQETEIPGKTGKPGIPGERRVFCAEIGCGKGQFIAGMGKAHPEVCYLAVEGHRSVAYHALQKAERAGVTNVRFMLSYIDDATLVFGPGELDGIYLNFSDPWPKSRHEKRRLTSGNYLSEYAGVLRSGGFIEFRTDNDGLFDFSLEQIGLQPKMEIEEMTRDLHRDRDPETLITTEYEDKFAAIGKNINFVRIRVR</sequence>
<feature type="binding site" evidence="7">
    <location>
        <position position="84"/>
    </location>
    <ligand>
        <name>S-adenosyl-L-methionine</name>
        <dbReference type="ChEBI" id="CHEBI:59789"/>
    </ligand>
</feature>
<dbReference type="RefSeq" id="WP_177207429.1">
    <property type="nucleotide sequence ID" value="NZ_FOWF01000020.1"/>
</dbReference>
<gene>
    <name evidence="7" type="primary">trmB</name>
    <name evidence="8" type="ORF">SAMN05216508_1196</name>
</gene>
<keyword evidence="4 7" id="KW-0808">Transferase</keyword>
<evidence type="ECO:0000313" key="9">
    <source>
        <dbReference type="Proteomes" id="UP000198817"/>
    </source>
</evidence>
<comment type="similarity">
    <text evidence="7">Belongs to the class I-like SAM-binding methyltransferase superfamily. TrmB family.</text>
</comment>
<feature type="binding site" evidence="7">
    <location>
        <begin position="208"/>
        <end position="211"/>
    </location>
    <ligand>
        <name>substrate</name>
    </ligand>
</feature>
<evidence type="ECO:0000256" key="6">
    <source>
        <dbReference type="ARBA" id="ARBA00022694"/>
    </source>
</evidence>
<organism evidence="8 9">
    <name type="scientific">Eubacterium pyruvativorans</name>
    <dbReference type="NCBI Taxonomy" id="155865"/>
    <lineage>
        <taxon>Bacteria</taxon>
        <taxon>Bacillati</taxon>
        <taxon>Bacillota</taxon>
        <taxon>Clostridia</taxon>
        <taxon>Eubacteriales</taxon>
        <taxon>Eubacteriaceae</taxon>
        <taxon>Eubacterium</taxon>
    </lineage>
</organism>
<dbReference type="NCBIfam" id="TIGR00091">
    <property type="entry name" value="tRNA (guanosine(46)-N7)-methyltransferase TrmB"/>
    <property type="match status" value="1"/>
</dbReference>
<dbReference type="Pfam" id="PF02390">
    <property type="entry name" value="Methyltransf_4"/>
    <property type="match status" value="1"/>
</dbReference>
<protein>
    <recommendedName>
        <fullName evidence="7">tRNA (guanine-N(7)-)-methyltransferase</fullName>
        <ecNumber evidence="7">2.1.1.33</ecNumber>
    </recommendedName>
    <alternativeName>
        <fullName evidence="7">tRNA (guanine(46)-N(7))-methyltransferase</fullName>
    </alternativeName>
    <alternativeName>
        <fullName evidence="7">tRNA(m7G46)-methyltransferase</fullName>
    </alternativeName>
</protein>
<dbReference type="GO" id="GO:0043527">
    <property type="term" value="C:tRNA methyltransferase complex"/>
    <property type="evidence" value="ECO:0007669"/>
    <property type="project" value="TreeGrafter"/>
</dbReference>
<dbReference type="UniPathway" id="UPA00989"/>
<dbReference type="Gene3D" id="3.40.50.150">
    <property type="entry name" value="Vaccinia Virus protein VP39"/>
    <property type="match status" value="1"/>
</dbReference>
<feature type="binding site" evidence="7">
    <location>
        <position position="133"/>
    </location>
    <ligand>
        <name>S-adenosyl-L-methionine</name>
        <dbReference type="ChEBI" id="CHEBI:59789"/>
    </ligand>
</feature>
<dbReference type="InterPro" id="IPR029063">
    <property type="entry name" value="SAM-dependent_MTases_sf"/>
</dbReference>